<dbReference type="SUPFAM" id="SSF56801">
    <property type="entry name" value="Acetyl-CoA synthetase-like"/>
    <property type="match status" value="1"/>
</dbReference>
<dbReference type="GO" id="GO:0016878">
    <property type="term" value="F:acid-thiol ligase activity"/>
    <property type="evidence" value="ECO:0007669"/>
    <property type="project" value="UniProtKB-ARBA"/>
</dbReference>
<evidence type="ECO:0000259" key="1">
    <source>
        <dbReference type="Pfam" id="PF00501"/>
    </source>
</evidence>
<evidence type="ECO:0000313" key="4">
    <source>
        <dbReference type="Proteomes" id="UP000271227"/>
    </source>
</evidence>
<dbReference type="PANTHER" id="PTHR43767">
    <property type="entry name" value="LONG-CHAIN-FATTY-ACID--COA LIGASE"/>
    <property type="match status" value="1"/>
</dbReference>
<proteinExistence type="predicted"/>
<dbReference type="InterPro" id="IPR042099">
    <property type="entry name" value="ANL_N_sf"/>
</dbReference>
<dbReference type="InterPro" id="IPR045851">
    <property type="entry name" value="AMP-bd_C_sf"/>
</dbReference>
<dbReference type="OrthoDB" id="9803968at2"/>
<sequence>MPLDDAQLFLPDIWASHARYFSGRTAVACGDTRLTWEQFGAAVNRVANRLGDMGIGRGNCVAVLMTNSADMLVILCGIVRAGACVVPVSALLTGEQVCRLISDSGAVAVFASASLVTLIEDGRGALPALRGEGLILHGGNRAGWQPYDDWIAGSSAAPPGVTYAMEDRFNIIYSSGTTGLPKGIVQTHRARQHWSYSNAIEMGFARSSVALTTTSLYSNGTWLMVLPTLFVGGTLVIMDTFTPSGFLDAVAREGVTHSFMVPTQYIMTMADPAFDGADLSSLRVMLSAGSTLRPDTKRDILARMTPNLYELYGTSEGLATMIKPEDSARAGSVGTPVLGFEIDIIDDAGTPVSPGQAGEIVGYGAGLMAAYHNRPDETEAIIWRDGRGRSFIRTGDIGRVDADGFLYILDRKKDMIVSGGFNVFPGDIEAVVAGHPGVRDVAVIAVPHDKWGETPLALVIPDPDTGADVEAILAWANDRLAKTQRLAGVEFRDDFPRNALGKVLKRVLRDPYWQQA</sequence>
<dbReference type="Pfam" id="PF13193">
    <property type="entry name" value="AMP-binding_C"/>
    <property type="match status" value="1"/>
</dbReference>
<keyword evidence="3" id="KW-0436">Ligase</keyword>
<dbReference type="InterPro" id="IPR020845">
    <property type="entry name" value="AMP-binding_CS"/>
</dbReference>
<dbReference type="Gene3D" id="3.40.50.12780">
    <property type="entry name" value="N-terminal domain of ligase-like"/>
    <property type="match status" value="1"/>
</dbReference>
<dbReference type="AlphaFoldDB" id="A0A3M0CCX8"/>
<feature type="domain" description="AMP-dependent synthetase/ligase" evidence="1">
    <location>
        <begin position="17"/>
        <end position="371"/>
    </location>
</feature>
<reference evidence="3 4" key="1">
    <citation type="submission" date="2018-10" db="EMBL/GenBank/DDBJ databases">
        <title>Genomic Encyclopedia of Archaeal and Bacterial Type Strains, Phase II (KMG-II): from individual species to whole genera.</title>
        <authorList>
            <person name="Goeker M."/>
        </authorList>
    </citation>
    <scope>NUCLEOTIDE SEQUENCE [LARGE SCALE GENOMIC DNA]</scope>
    <source>
        <strain evidence="3 4">DSM 25217</strain>
    </source>
</reference>
<dbReference type="Proteomes" id="UP000271227">
    <property type="component" value="Unassembled WGS sequence"/>
</dbReference>
<dbReference type="Pfam" id="PF00501">
    <property type="entry name" value="AMP-binding"/>
    <property type="match status" value="1"/>
</dbReference>
<gene>
    <name evidence="3" type="ORF">BXY39_1778</name>
</gene>
<accession>A0A3M0CCX8</accession>
<evidence type="ECO:0000313" key="3">
    <source>
        <dbReference type="EMBL" id="RMB07691.1"/>
    </source>
</evidence>
<dbReference type="PROSITE" id="PS00455">
    <property type="entry name" value="AMP_BINDING"/>
    <property type="match status" value="1"/>
</dbReference>
<dbReference type="InterPro" id="IPR050237">
    <property type="entry name" value="ATP-dep_AMP-bd_enzyme"/>
</dbReference>
<dbReference type="InterPro" id="IPR025110">
    <property type="entry name" value="AMP-bd_C"/>
</dbReference>
<dbReference type="EMBL" id="REFR01000011">
    <property type="protein sequence ID" value="RMB07691.1"/>
    <property type="molecule type" value="Genomic_DNA"/>
</dbReference>
<dbReference type="PANTHER" id="PTHR43767:SF1">
    <property type="entry name" value="NONRIBOSOMAL PEPTIDE SYNTHASE PES1 (EUROFUNG)-RELATED"/>
    <property type="match status" value="1"/>
</dbReference>
<evidence type="ECO:0000259" key="2">
    <source>
        <dbReference type="Pfam" id="PF13193"/>
    </source>
</evidence>
<dbReference type="InterPro" id="IPR000873">
    <property type="entry name" value="AMP-dep_synth/lig_dom"/>
</dbReference>
<feature type="domain" description="AMP-binding enzyme C-terminal" evidence="2">
    <location>
        <begin position="428"/>
        <end position="502"/>
    </location>
</feature>
<name>A0A3M0CCX8_9PROT</name>
<dbReference type="RefSeq" id="WP_121938491.1">
    <property type="nucleotide sequence ID" value="NZ_REFR01000011.1"/>
</dbReference>
<keyword evidence="4" id="KW-1185">Reference proteome</keyword>
<protein>
    <submittedName>
        <fullName evidence="3">Acyl-CoA synthetase (AMP-forming)/AMP-acid ligase II</fullName>
    </submittedName>
</protein>
<dbReference type="Gene3D" id="3.30.300.30">
    <property type="match status" value="1"/>
</dbReference>
<organism evidence="3 4">
    <name type="scientific">Eilatimonas milleporae</name>
    <dbReference type="NCBI Taxonomy" id="911205"/>
    <lineage>
        <taxon>Bacteria</taxon>
        <taxon>Pseudomonadati</taxon>
        <taxon>Pseudomonadota</taxon>
        <taxon>Alphaproteobacteria</taxon>
        <taxon>Kordiimonadales</taxon>
        <taxon>Kordiimonadaceae</taxon>
        <taxon>Eilatimonas</taxon>
    </lineage>
</organism>
<dbReference type="InParanoid" id="A0A3M0CCX8"/>
<comment type="caution">
    <text evidence="3">The sequence shown here is derived from an EMBL/GenBank/DDBJ whole genome shotgun (WGS) entry which is preliminary data.</text>
</comment>